<dbReference type="InterPro" id="IPR036837">
    <property type="entry name" value="Cation_efflux_CTD_sf"/>
</dbReference>
<evidence type="ECO:0000313" key="12">
    <source>
        <dbReference type="Proteomes" id="UP000245590"/>
    </source>
</evidence>
<dbReference type="InterPro" id="IPR050291">
    <property type="entry name" value="CDF_Transporter"/>
</dbReference>
<dbReference type="Pfam" id="PF01545">
    <property type="entry name" value="Cation_efflux"/>
    <property type="match status" value="1"/>
</dbReference>
<feature type="transmembrane region" description="Helical" evidence="8">
    <location>
        <begin position="218"/>
        <end position="236"/>
    </location>
</feature>
<dbReference type="Proteomes" id="UP000245590">
    <property type="component" value="Unassembled WGS sequence"/>
</dbReference>
<dbReference type="EMBL" id="QFKX01000003">
    <property type="protein sequence ID" value="PWH06225.1"/>
    <property type="molecule type" value="Genomic_DNA"/>
</dbReference>
<feature type="transmembrane region" description="Helical" evidence="8">
    <location>
        <begin position="78"/>
        <end position="102"/>
    </location>
</feature>
<dbReference type="GO" id="GO:0015093">
    <property type="term" value="F:ferrous iron transmembrane transporter activity"/>
    <property type="evidence" value="ECO:0007669"/>
    <property type="project" value="TreeGrafter"/>
</dbReference>
<evidence type="ECO:0000256" key="3">
    <source>
        <dbReference type="ARBA" id="ARBA00022448"/>
    </source>
</evidence>
<dbReference type="Gene3D" id="1.20.1510.10">
    <property type="entry name" value="Cation efflux protein transmembrane domain"/>
    <property type="match status" value="1"/>
</dbReference>
<feature type="transmembrane region" description="Helical" evidence="8">
    <location>
        <begin position="145"/>
        <end position="163"/>
    </location>
</feature>
<feature type="domain" description="Cation efflux protein transmembrane" evidence="9">
    <location>
        <begin position="74"/>
        <end position="267"/>
    </location>
</feature>
<dbReference type="RefSeq" id="WP_109275971.1">
    <property type="nucleotide sequence ID" value="NZ_QFKX01000003.1"/>
</dbReference>
<keyword evidence="6 8" id="KW-0472">Membrane</keyword>
<dbReference type="AlphaFoldDB" id="A0A2U2RK94"/>
<dbReference type="PANTHER" id="PTHR43840">
    <property type="entry name" value="MITOCHONDRIAL METAL TRANSPORTER 1-RELATED"/>
    <property type="match status" value="1"/>
</dbReference>
<name>A0A2U2RK94_9MICO</name>
<comment type="subcellular location">
    <subcellularLocation>
        <location evidence="1">Membrane</location>
        <topology evidence="1">Multi-pass membrane protein</topology>
    </subcellularLocation>
</comment>
<evidence type="ECO:0000259" key="9">
    <source>
        <dbReference type="Pfam" id="PF01545"/>
    </source>
</evidence>
<keyword evidence="3" id="KW-0813">Transport</keyword>
<evidence type="ECO:0000313" key="11">
    <source>
        <dbReference type="EMBL" id="PWH06225.1"/>
    </source>
</evidence>
<evidence type="ECO:0000256" key="6">
    <source>
        <dbReference type="ARBA" id="ARBA00023136"/>
    </source>
</evidence>
<evidence type="ECO:0000256" key="2">
    <source>
        <dbReference type="ARBA" id="ARBA00008114"/>
    </source>
</evidence>
<evidence type="ECO:0000256" key="7">
    <source>
        <dbReference type="SAM" id="MobiDB-lite"/>
    </source>
</evidence>
<feature type="transmembrane region" description="Helical" evidence="8">
    <location>
        <begin position="108"/>
        <end position="124"/>
    </location>
</feature>
<dbReference type="GO" id="GO:0005886">
    <property type="term" value="C:plasma membrane"/>
    <property type="evidence" value="ECO:0007669"/>
    <property type="project" value="TreeGrafter"/>
</dbReference>
<dbReference type="InterPro" id="IPR058533">
    <property type="entry name" value="Cation_efflux_TM"/>
</dbReference>
<feature type="compositionally biased region" description="Basic and acidic residues" evidence="7">
    <location>
        <begin position="10"/>
        <end position="21"/>
    </location>
</feature>
<dbReference type="FunFam" id="1.20.1510.10:FF:000006">
    <property type="entry name" value="Divalent cation efflux transporter"/>
    <property type="match status" value="1"/>
</dbReference>
<dbReference type="InterPro" id="IPR027469">
    <property type="entry name" value="Cation_efflux_TMD_sf"/>
</dbReference>
<organism evidence="11 12">
    <name type="scientific">Brachybacterium endophyticum</name>
    <dbReference type="NCBI Taxonomy" id="2182385"/>
    <lineage>
        <taxon>Bacteria</taxon>
        <taxon>Bacillati</taxon>
        <taxon>Actinomycetota</taxon>
        <taxon>Actinomycetes</taxon>
        <taxon>Micrococcales</taxon>
        <taxon>Dermabacteraceae</taxon>
        <taxon>Brachybacterium</taxon>
    </lineage>
</organism>
<feature type="transmembrane region" description="Helical" evidence="8">
    <location>
        <begin position="175"/>
        <end position="197"/>
    </location>
</feature>
<keyword evidence="12" id="KW-1185">Reference proteome</keyword>
<sequence length="349" mass="37080">MTHRPRSSARRGDHSHGDVHLHGHGHAHGHDHPGHSHPTGVRGVLHGIFVPHSHDAADSIDDAMEAHSQGIRAVKVSLVLMLVTTVVQAVIVAFSGSVALLADTVHNLSDALTAVPLWIAFVLSRRVATRRYTYGFNRAEDLAGLFIVLMIALSAVVAAVEAIDRMVSPRPMENIGWVIAAGVVGFLGNEAVAVYRIRVGRRIGSAALVADGIHARTDGFTSLAVVAGGIGVLLGFPLADPIVGLLISAMIAVLLVGTVRSVGRRLMDGVEPELVDRAERALGEVIGIDSVDRVRMRWIGHRLHGDALVRTSATTLVDADRLASTAEETVRQRLPNLDEIAVRVVAVGS</sequence>
<evidence type="ECO:0000256" key="1">
    <source>
        <dbReference type="ARBA" id="ARBA00004141"/>
    </source>
</evidence>
<dbReference type="GO" id="GO:0006882">
    <property type="term" value="P:intracellular zinc ion homeostasis"/>
    <property type="evidence" value="ECO:0007669"/>
    <property type="project" value="TreeGrafter"/>
</dbReference>
<dbReference type="SUPFAM" id="SSF161111">
    <property type="entry name" value="Cation efflux protein transmembrane domain-like"/>
    <property type="match status" value="1"/>
</dbReference>
<evidence type="ECO:0000256" key="8">
    <source>
        <dbReference type="SAM" id="Phobius"/>
    </source>
</evidence>
<dbReference type="OrthoDB" id="9813655at2"/>
<accession>A0A2U2RK94</accession>
<protein>
    <submittedName>
        <fullName evidence="11">Cation transporter</fullName>
    </submittedName>
</protein>
<dbReference type="GO" id="GO:0015341">
    <property type="term" value="F:zinc efflux antiporter activity"/>
    <property type="evidence" value="ECO:0007669"/>
    <property type="project" value="TreeGrafter"/>
</dbReference>
<dbReference type="Gene3D" id="3.30.70.1350">
    <property type="entry name" value="Cation efflux protein, cytoplasmic domain"/>
    <property type="match status" value="1"/>
</dbReference>
<keyword evidence="5 8" id="KW-1133">Transmembrane helix</keyword>
<gene>
    <name evidence="11" type="ORF">DEO23_09265</name>
</gene>
<dbReference type="GO" id="GO:0015086">
    <property type="term" value="F:cadmium ion transmembrane transporter activity"/>
    <property type="evidence" value="ECO:0007669"/>
    <property type="project" value="TreeGrafter"/>
</dbReference>
<dbReference type="Pfam" id="PF16916">
    <property type="entry name" value="ZT_dimer"/>
    <property type="match status" value="1"/>
</dbReference>
<proteinExistence type="inferred from homology"/>
<dbReference type="InterPro" id="IPR002524">
    <property type="entry name" value="Cation_efflux"/>
</dbReference>
<keyword evidence="4 8" id="KW-0812">Transmembrane</keyword>
<dbReference type="SUPFAM" id="SSF160240">
    <property type="entry name" value="Cation efflux protein cytoplasmic domain-like"/>
    <property type="match status" value="1"/>
</dbReference>
<feature type="transmembrane region" description="Helical" evidence="8">
    <location>
        <begin position="242"/>
        <end position="259"/>
    </location>
</feature>
<dbReference type="NCBIfam" id="TIGR01297">
    <property type="entry name" value="CDF"/>
    <property type="match status" value="1"/>
</dbReference>
<reference evidence="11 12" key="1">
    <citation type="submission" date="2018-05" db="EMBL/GenBank/DDBJ databases">
        <title>Brachybacterium sp. M1HQ-2T, whole genome shotgun sequence.</title>
        <authorList>
            <person name="Tuo L."/>
        </authorList>
    </citation>
    <scope>NUCLEOTIDE SEQUENCE [LARGE SCALE GENOMIC DNA]</scope>
    <source>
        <strain evidence="11 12">M1HQ-2</strain>
    </source>
</reference>
<feature type="region of interest" description="Disordered" evidence="7">
    <location>
        <begin position="1"/>
        <end position="38"/>
    </location>
</feature>
<evidence type="ECO:0000256" key="4">
    <source>
        <dbReference type="ARBA" id="ARBA00022692"/>
    </source>
</evidence>
<comment type="caution">
    <text evidence="11">The sequence shown here is derived from an EMBL/GenBank/DDBJ whole genome shotgun (WGS) entry which is preliminary data.</text>
</comment>
<comment type="similarity">
    <text evidence="2">Belongs to the cation diffusion facilitator (CDF) transporter (TC 2.A.4) family.</text>
</comment>
<dbReference type="InterPro" id="IPR027470">
    <property type="entry name" value="Cation_efflux_CTD"/>
</dbReference>
<feature type="domain" description="Cation efflux protein cytoplasmic" evidence="10">
    <location>
        <begin position="271"/>
        <end position="342"/>
    </location>
</feature>
<evidence type="ECO:0000256" key="5">
    <source>
        <dbReference type="ARBA" id="ARBA00022989"/>
    </source>
</evidence>
<evidence type="ECO:0000259" key="10">
    <source>
        <dbReference type="Pfam" id="PF16916"/>
    </source>
</evidence>
<dbReference type="PANTHER" id="PTHR43840:SF15">
    <property type="entry name" value="MITOCHONDRIAL METAL TRANSPORTER 1-RELATED"/>
    <property type="match status" value="1"/>
</dbReference>